<dbReference type="PANTHER" id="PTHR43643">
    <property type="entry name" value="HISTIDINOL-PHOSPHATE AMINOTRANSFERASE 2"/>
    <property type="match status" value="1"/>
</dbReference>
<comment type="subunit">
    <text evidence="4 9">Homodimer.</text>
</comment>
<dbReference type="InterPro" id="IPR004839">
    <property type="entry name" value="Aminotransferase_I/II_large"/>
</dbReference>
<dbReference type="HAMAP" id="MF_01023">
    <property type="entry name" value="HisC_aminotrans_2"/>
    <property type="match status" value="1"/>
</dbReference>
<dbReference type="EC" id="2.6.1.9" evidence="9"/>
<gene>
    <name evidence="9" type="primary">hisC</name>
    <name evidence="11" type="ORF">IAA96_04385</name>
</gene>
<comment type="cofactor">
    <cofactor evidence="1 9">
        <name>pyridoxal 5'-phosphate</name>
        <dbReference type="ChEBI" id="CHEBI:597326"/>
    </cofactor>
</comment>
<reference evidence="11" key="1">
    <citation type="submission" date="2020-10" db="EMBL/GenBank/DDBJ databases">
        <authorList>
            <person name="Gilroy R."/>
        </authorList>
    </citation>
    <scope>NUCLEOTIDE SEQUENCE</scope>
    <source>
        <strain evidence="11">B3-4054</strain>
    </source>
</reference>
<feature type="domain" description="Aminotransferase class I/classII large" evidence="10">
    <location>
        <begin position="24"/>
        <end position="350"/>
    </location>
</feature>
<evidence type="ECO:0000256" key="2">
    <source>
        <dbReference type="ARBA" id="ARBA00005011"/>
    </source>
</evidence>
<organism evidence="11 12">
    <name type="scientific">Candidatus Avitreponema avistercoris</name>
    <dbReference type="NCBI Taxonomy" id="2840705"/>
    <lineage>
        <taxon>Bacteria</taxon>
        <taxon>Pseudomonadati</taxon>
        <taxon>Spirochaetota</taxon>
        <taxon>Spirochaetia</taxon>
        <taxon>Spirochaetales</taxon>
        <taxon>Candidatus Avitreponema</taxon>
    </lineage>
</organism>
<dbReference type="CDD" id="cd00609">
    <property type="entry name" value="AAT_like"/>
    <property type="match status" value="1"/>
</dbReference>
<dbReference type="GO" id="GO:0030170">
    <property type="term" value="F:pyridoxal phosphate binding"/>
    <property type="evidence" value="ECO:0007669"/>
    <property type="project" value="InterPro"/>
</dbReference>
<evidence type="ECO:0000256" key="8">
    <source>
        <dbReference type="ARBA" id="ARBA00047481"/>
    </source>
</evidence>
<keyword evidence="9" id="KW-0028">Amino-acid biosynthesis</keyword>
<dbReference type="InterPro" id="IPR005861">
    <property type="entry name" value="HisP_aminotrans"/>
</dbReference>
<dbReference type="SUPFAM" id="SSF53383">
    <property type="entry name" value="PLP-dependent transferases"/>
    <property type="match status" value="1"/>
</dbReference>
<keyword evidence="6 9" id="KW-0808">Transferase</keyword>
<dbReference type="InterPro" id="IPR015421">
    <property type="entry name" value="PyrdxlP-dep_Trfase_major"/>
</dbReference>
<dbReference type="EMBL" id="JADIMS010000071">
    <property type="protein sequence ID" value="MBO8450325.1"/>
    <property type="molecule type" value="Genomic_DNA"/>
</dbReference>
<evidence type="ECO:0000256" key="9">
    <source>
        <dbReference type="HAMAP-Rule" id="MF_01023"/>
    </source>
</evidence>
<dbReference type="AlphaFoldDB" id="A0A9D9ENR7"/>
<dbReference type="GO" id="GO:0000105">
    <property type="term" value="P:L-histidine biosynthetic process"/>
    <property type="evidence" value="ECO:0007669"/>
    <property type="project" value="UniProtKB-UniRule"/>
</dbReference>
<comment type="pathway">
    <text evidence="2 9">Amino-acid biosynthesis; L-histidine biosynthesis; L-histidine from 5-phospho-alpha-D-ribose 1-diphosphate: step 7/9.</text>
</comment>
<keyword evidence="9" id="KW-0368">Histidine biosynthesis</keyword>
<dbReference type="Pfam" id="PF00155">
    <property type="entry name" value="Aminotran_1_2"/>
    <property type="match status" value="1"/>
</dbReference>
<name>A0A9D9ENR7_9SPIR</name>
<dbReference type="PROSITE" id="PS00599">
    <property type="entry name" value="AA_TRANSFER_CLASS_2"/>
    <property type="match status" value="1"/>
</dbReference>
<dbReference type="InterPro" id="IPR050106">
    <property type="entry name" value="HistidinolP_aminotransfase"/>
</dbReference>
<dbReference type="InterPro" id="IPR015422">
    <property type="entry name" value="PyrdxlP-dep_Trfase_small"/>
</dbReference>
<comment type="catalytic activity">
    <reaction evidence="8 9">
        <text>L-histidinol phosphate + 2-oxoglutarate = 3-(imidazol-4-yl)-2-oxopropyl phosphate + L-glutamate</text>
        <dbReference type="Rhea" id="RHEA:23744"/>
        <dbReference type="ChEBI" id="CHEBI:16810"/>
        <dbReference type="ChEBI" id="CHEBI:29985"/>
        <dbReference type="ChEBI" id="CHEBI:57766"/>
        <dbReference type="ChEBI" id="CHEBI:57980"/>
        <dbReference type="EC" id="2.6.1.9"/>
    </reaction>
</comment>
<evidence type="ECO:0000256" key="1">
    <source>
        <dbReference type="ARBA" id="ARBA00001933"/>
    </source>
</evidence>
<accession>A0A9D9ENR7</accession>
<feature type="modified residue" description="N6-(pyridoxal phosphate)lysine" evidence="9">
    <location>
        <position position="215"/>
    </location>
</feature>
<comment type="similarity">
    <text evidence="3 9">Belongs to the class-II pyridoxal-phosphate-dependent aminotransferase family. Histidinol-phosphate aminotransferase subfamily.</text>
</comment>
<evidence type="ECO:0000259" key="10">
    <source>
        <dbReference type="Pfam" id="PF00155"/>
    </source>
</evidence>
<evidence type="ECO:0000313" key="12">
    <source>
        <dbReference type="Proteomes" id="UP000823616"/>
    </source>
</evidence>
<dbReference type="Gene3D" id="3.40.640.10">
    <property type="entry name" value="Type I PLP-dependent aspartate aminotransferase-like (Major domain)"/>
    <property type="match status" value="1"/>
</dbReference>
<evidence type="ECO:0000256" key="7">
    <source>
        <dbReference type="ARBA" id="ARBA00022898"/>
    </source>
</evidence>
<comment type="caution">
    <text evidence="11">The sequence shown here is derived from an EMBL/GenBank/DDBJ whole genome shotgun (WGS) entry which is preliminary data.</text>
</comment>
<keyword evidence="5 9" id="KW-0032">Aminotransferase</keyword>
<dbReference type="Proteomes" id="UP000823616">
    <property type="component" value="Unassembled WGS sequence"/>
</dbReference>
<reference evidence="11" key="2">
    <citation type="journal article" date="2021" name="PeerJ">
        <title>Extensive microbial diversity within the chicken gut microbiome revealed by metagenomics and culture.</title>
        <authorList>
            <person name="Gilroy R."/>
            <person name="Ravi A."/>
            <person name="Getino M."/>
            <person name="Pursley I."/>
            <person name="Horton D.L."/>
            <person name="Alikhan N.F."/>
            <person name="Baker D."/>
            <person name="Gharbi K."/>
            <person name="Hall N."/>
            <person name="Watson M."/>
            <person name="Adriaenssens E.M."/>
            <person name="Foster-Nyarko E."/>
            <person name="Jarju S."/>
            <person name="Secka A."/>
            <person name="Antonio M."/>
            <person name="Oren A."/>
            <person name="Chaudhuri R.R."/>
            <person name="La Ragione R."/>
            <person name="Hildebrand F."/>
            <person name="Pallen M.J."/>
        </authorList>
    </citation>
    <scope>NUCLEOTIDE SEQUENCE</scope>
    <source>
        <strain evidence="11">B3-4054</strain>
    </source>
</reference>
<sequence length="359" mass="39633">MKLSSRVSGLRPYIPGEQPADRVYVKLNANESPYPPSPAVENELRGFRTETLRLYPDPDSRDLRKAIAGMPGMDVTPDMVFPGNGSDEVLSFIFCTFFDPSLPVIFPQHSYSFYPVYAGFYHLPVRTVPLRPDFSLDTGTMAQPGNAGVIFPNPNAPTGILLETSGLRAFLQQQTENNPGRAVVVDEAYIDFGGESALPLLREFPELIIVRTFSKSFSFAGLRLGYAVSSPENIRALETVKNSFNHFPVDRIAQRLGIAACSDAAYYRRVCAEIAATRDQFSAGLQKAGWQVLPSKANFVFARCPGRSGQEVYEAAKKEGFLLRVFGTPGTEDFVRITIGTPQDMQTLLECLEKYCAAK</sequence>
<evidence type="ECO:0000256" key="3">
    <source>
        <dbReference type="ARBA" id="ARBA00007970"/>
    </source>
</evidence>
<evidence type="ECO:0000256" key="4">
    <source>
        <dbReference type="ARBA" id="ARBA00011738"/>
    </source>
</evidence>
<evidence type="ECO:0000256" key="6">
    <source>
        <dbReference type="ARBA" id="ARBA00022679"/>
    </source>
</evidence>
<dbReference type="InterPro" id="IPR001917">
    <property type="entry name" value="Aminotrans_II_pyridoxalP_BS"/>
</dbReference>
<dbReference type="NCBIfam" id="TIGR01141">
    <property type="entry name" value="hisC"/>
    <property type="match status" value="1"/>
</dbReference>
<dbReference type="Gene3D" id="3.90.1150.10">
    <property type="entry name" value="Aspartate Aminotransferase, domain 1"/>
    <property type="match status" value="1"/>
</dbReference>
<evidence type="ECO:0000256" key="5">
    <source>
        <dbReference type="ARBA" id="ARBA00022576"/>
    </source>
</evidence>
<keyword evidence="7 9" id="KW-0663">Pyridoxal phosphate</keyword>
<dbReference type="InterPro" id="IPR015424">
    <property type="entry name" value="PyrdxlP-dep_Trfase"/>
</dbReference>
<dbReference type="GO" id="GO:0004400">
    <property type="term" value="F:histidinol-phosphate transaminase activity"/>
    <property type="evidence" value="ECO:0007669"/>
    <property type="project" value="UniProtKB-UniRule"/>
</dbReference>
<dbReference type="PANTHER" id="PTHR43643:SF3">
    <property type="entry name" value="HISTIDINOL-PHOSPHATE AMINOTRANSFERASE"/>
    <property type="match status" value="1"/>
</dbReference>
<proteinExistence type="inferred from homology"/>
<protein>
    <recommendedName>
        <fullName evidence="9">Histidinol-phosphate aminotransferase</fullName>
        <ecNumber evidence="9">2.6.1.9</ecNumber>
    </recommendedName>
    <alternativeName>
        <fullName evidence="9">Imidazole acetol-phosphate transaminase</fullName>
    </alternativeName>
</protein>
<evidence type="ECO:0000313" key="11">
    <source>
        <dbReference type="EMBL" id="MBO8450325.1"/>
    </source>
</evidence>